<gene>
    <name evidence="1" type="ORF">CLV33_11910</name>
</gene>
<comment type="caution">
    <text evidence="1">The sequence shown here is derived from an EMBL/GenBank/DDBJ whole genome shotgun (WGS) entry which is preliminary data.</text>
</comment>
<evidence type="ECO:0008006" key="3">
    <source>
        <dbReference type="Google" id="ProtNLM"/>
    </source>
</evidence>
<evidence type="ECO:0000313" key="1">
    <source>
        <dbReference type="EMBL" id="PQV44600.1"/>
    </source>
</evidence>
<dbReference type="EMBL" id="PVEO01000019">
    <property type="protein sequence ID" value="PQV44600.1"/>
    <property type="molecule type" value="Genomic_DNA"/>
</dbReference>
<reference evidence="1 2" key="1">
    <citation type="submission" date="2018-02" db="EMBL/GenBank/DDBJ databases">
        <title>Genomic Encyclopedia of Archaeal and Bacterial Type Strains, Phase II (KMG-II): from individual species to whole genera.</title>
        <authorList>
            <person name="Goeker M."/>
        </authorList>
    </citation>
    <scope>NUCLEOTIDE SEQUENCE [LARGE SCALE GENOMIC DNA]</scope>
    <source>
        <strain evidence="1 2">DSM 21165</strain>
    </source>
</reference>
<name>A0A362WWU1_9FLAO</name>
<organism evidence="1 2">
    <name type="scientific">Jejuia pallidilutea</name>
    <dbReference type="NCBI Taxonomy" id="504487"/>
    <lineage>
        <taxon>Bacteria</taxon>
        <taxon>Pseudomonadati</taxon>
        <taxon>Bacteroidota</taxon>
        <taxon>Flavobacteriia</taxon>
        <taxon>Flavobacteriales</taxon>
        <taxon>Flavobacteriaceae</taxon>
        <taxon>Jejuia</taxon>
    </lineage>
</organism>
<dbReference type="Proteomes" id="UP000251545">
    <property type="component" value="Unassembled WGS sequence"/>
</dbReference>
<proteinExistence type="predicted"/>
<evidence type="ECO:0000313" key="2">
    <source>
        <dbReference type="Proteomes" id="UP000251545"/>
    </source>
</evidence>
<dbReference type="AlphaFoldDB" id="A0A362WWU1"/>
<accession>A0A362WWU1</accession>
<sequence length="68" mass="7978">MDFMSDILTDSRKLRVLNIMDDCNRETLSITAGLSYPARTLIETLENLKKEDFWCYLEVGIKKTLYNK</sequence>
<protein>
    <recommendedName>
        <fullName evidence="3">Mobile element protein</fullName>
    </recommendedName>
</protein>